<gene>
    <name evidence="2" type="ORF">BWK73_25435</name>
</gene>
<evidence type="ECO:0000313" key="2">
    <source>
        <dbReference type="EMBL" id="OQX08414.1"/>
    </source>
</evidence>
<evidence type="ECO:0000313" key="3">
    <source>
        <dbReference type="Proteomes" id="UP000192491"/>
    </source>
</evidence>
<dbReference type="Proteomes" id="UP000192491">
    <property type="component" value="Unassembled WGS sequence"/>
</dbReference>
<dbReference type="EMBL" id="MTEJ01000175">
    <property type="protein sequence ID" value="OQX08414.1"/>
    <property type="molecule type" value="Genomic_DNA"/>
</dbReference>
<protein>
    <submittedName>
        <fullName evidence="2">Uncharacterized protein</fullName>
    </submittedName>
</protein>
<feature type="transmembrane region" description="Helical" evidence="1">
    <location>
        <begin position="97"/>
        <end position="118"/>
    </location>
</feature>
<keyword evidence="1" id="KW-0812">Transmembrane</keyword>
<keyword evidence="1" id="KW-0472">Membrane</keyword>
<name>A0A1Y1QL64_9GAMM</name>
<keyword evidence="1" id="KW-1133">Transmembrane helix</keyword>
<feature type="transmembrane region" description="Helical" evidence="1">
    <location>
        <begin position="45"/>
        <end position="66"/>
    </location>
</feature>
<proteinExistence type="predicted"/>
<comment type="caution">
    <text evidence="2">The sequence shown here is derived from an EMBL/GenBank/DDBJ whole genome shotgun (WGS) entry which is preliminary data.</text>
</comment>
<dbReference type="AlphaFoldDB" id="A0A1Y1QL64"/>
<reference evidence="2 3" key="1">
    <citation type="submission" date="2017-01" db="EMBL/GenBank/DDBJ databases">
        <title>Novel large sulfur bacteria in the metagenomes of groundwater-fed chemosynthetic microbial mats in the Lake Huron basin.</title>
        <authorList>
            <person name="Sharrar A.M."/>
            <person name="Flood B.E."/>
            <person name="Bailey J.V."/>
            <person name="Jones D.S."/>
            <person name="Biddanda B."/>
            <person name="Ruberg S.A."/>
            <person name="Marcus D.N."/>
            <person name="Dick G.J."/>
        </authorList>
    </citation>
    <scope>NUCLEOTIDE SEQUENCE [LARGE SCALE GENOMIC DNA]</scope>
    <source>
        <strain evidence="2">A8</strain>
    </source>
</reference>
<evidence type="ECO:0000256" key="1">
    <source>
        <dbReference type="SAM" id="Phobius"/>
    </source>
</evidence>
<organism evidence="2 3">
    <name type="scientific">Thiothrix lacustris</name>
    <dbReference type="NCBI Taxonomy" id="525917"/>
    <lineage>
        <taxon>Bacteria</taxon>
        <taxon>Pseudomonadati</taxon>
        <taxon>Pseudomonadota</taxon>
        <taxon>Gammaproteobacteria</taxon>
        <taxon>Thiotrichales</taxon>
        <taxon>Thiotrichaceae</taxon>
        <taxon>Thiothrix</taxon>
    </lineage>
</organism>
<accession>A0A1Y1QL64</accession>
<sequence>MAGERDLLGAARANTVATAKQQYGKLSDIVFCKAPYEKEQGIFHVARVAGAWGFGLLGAVQIGYVLHNDLPASLAAIGFYFWWNATRLALGIAPSLAVIADNVVLAVFGTAIFSGMFFHKADVNVNFPIEVSWEATTKRMTSSKPVQAATCPSQTVINNEYAATLSKPIGKLSADDFAPLHAGEWVNCVHSRKLDTDEIGWCRDTQALAGLANKGKFTPQHLVTACYRLPQ</sequence>